<keyword evidence="2" id="KW-1185">Reference proteome</keyword>
<accession>A0ACC2XA74</accession>
<evidence type="ECO:0000313" key="2">
    <source>
        <dbReference type="Proteomes" id="UP001234202"/>
    </source>
</evidence>
<reference evidence="1" key="1">
    <citation type="submission" date="2023-04" db="EMBL/GenBank/DDBJ databases">
        <title>Draft Genome sequencing of Naganishia species isolated from polar environments using Oxford Nanopore Technology.</title>
        <authorList>
            <person name="Leo P."/>
            <person name="Venkateswaran K."/>
        </authorList>
    </citation>
    <scope>NUCLEOTIDE SEQUENCE</scope>
    <source>
        <strain evidence="1">DBVPG 5303</strain>
    </source>
</reference>
<proteinExistence type="predicted"/>
<evidence type="ECO:0000313" key="1">
    <source>
        <dbReference type="EMBL" id="KAJ9120301.1"/>
    </source>
</evidence>
<organism evidence="1 2">
    <name type="scientific">Naganishia onofrii</name>
    <dbReference type="NCBI Taxonomy" id="1851511"/>
    <lineage>
        <taxon>Eukaryota</taxon>
        <taxon>Fungi</taxon>
        <taxon>Dikarya</taxon>
        <taxon>Basidiomycota</taxon>
        <taxon>Agaricomycotina</taxon>
        <taxon>Tremellomycetes</taxon>
        <taxon>Filobasidiales</taxon>
        <taxon>Filobasidiaceae</taxon>
        <taxon>Naganishia</taxon>
    </lineage>
</organism>
<sequence length="232" mass="25319">MYHSSGWTTPEPNSNDSTAVVTPPLPCHVADAGPDTPLRSINDALLDHIEETGGIFPVDYDKPVRPATSRHQAIGSKVGERAGRNCKTSNSSRSSAIVAGLSSPEPTGCHGAHFNSQTRPLKDIWCHSLDRLDPQYEAAFQALTQTEAELWIETTKDARRIDKLNGSPNTVKSWMKSALVAAEHKVEGCQRRLRLWGEVLDGEQAKGDDANRKQNPADEGENSSNGKRRKGN</sequence>
<dbReference type="Proteomes" id="UP001234202">
    <property type="component" value="Unassembled WGS sequence"/>
</dbReference>
<protein>
    <submittedName>
        <fullName evidence="1">Uncharacterized protein</fullName>
    </submittedName>
</protein>
<dbReference type="EMBL" id="JASBWV010000021">
    <property type="protein sequence ID" value="KAJ9120301.1"/>
    <property type="molecule type" value="Genomic_DNA"/>
</dbReference>
<comment type="caution">
    <text evidence="1">The sequence shown here is derived from an EMBL/GenBank/DDBJ whole genome shotgun (WGS) entry which is preliminary data.</text>
</comment>
<gene>
    <name evidence="1" type="ORF">QFC24_005255</name>
</gene>
<name>A0ACC2XA74_9TREE</name>